<proteinExistence type="predicted"/>
<feature type="domain" description="4Fe-4S ferredoxin-type" evidence="1">
    <location>
        <begin position="4"/>
        <end position="33"/>
    </location>
</feature>
<sequence length="223" mass="24407">MKRQIIEINENKCNGCGLCINACHEGALVLENGKAKLVRDDYCDGLGSCLPVCPMGAISFIEREALPFNEAILFSHFKNQKNGNSPGNTISELKNKILNPSQIHSKLSQWPLKISLVNSNSEFLKEADLLIAADCTAFAYGNFHSEFIQGRITLIGCPKFAVEDYTEKLAEILKINSVESILLVKMAVPCCSKLETMLKNALELSGADTSLIVKTISLEGNIL</sequence>
<dbReference type="PANTHER" id="PTHR42895">
    <property type="entry name" value="IRON-SULFUR CLUSTER-BINDING PROTEIN-RELATED"/>
    <property type="match status" value="1"/>
</dbReference>
<reference evidence="2" key="1">
    <citation type="submission" date="2020-12" db="EMBL/GenBank/DDBJ databases">
        <title>Taurinivorans muris gen. nov., sp. nov., fundamental and realized metabolic niche of a ubiquitous sulfidogenic bacterium in the murine intestine.</title>
        <authorList>
            <person name="Ye H."/>
            <person name="Hanson B.T."/>
            <person name="Loy A."/>
        </authorList>
    </citation>
    <scope>NUCLEOTIDE SEQUENCE</scope>
    <source>
        <strain evidence="2">LT0009</strain>
    </source>
</reference>
<keyword evidence="3" id="KW-1185">Reference proteome</keyword>
<name>A0ABY5Y2K9_9BACT</name>
<dbReference type="PANTHER" id="PTHR42895:SF1">
    <property type="entry name" value="IRON-SULFUR CLUSTER PROTEIN"/>
    <property type="match status" value="1"/>
</dbReference>
<protein>
    <submittedName>
        <fullName evidence="2">4Fe-4S binding protein</fullName>
    </submittedName>
</protein>
<evidence type="ECO:0000259" key="1">
    <source>
        <dbReference type="PROSITE" id="PS51379"/>
    </source>
</evidence>
<dbReference type="RefSeq" id="WP_334315856.1">
    <property type="nucleotide sequence ID" value="NZ_CP065938.1"/>
</dbReference>
<dbReference type="InterPro" id="IPR052911">
    <property type="entry name" value="Corrinoid_activation_enz"/>
</dbReference>
<gene>
    <name evidence="2" type="ORF">JBF11_02760</name>
</gene>
<dbReference type="PROSITE" id="PS51379">
    <property type="entry name" value="4FE4S_FER_2"/>
    <property type="match status" value="2"/>
</dbReference>
<evidence type="ECO:0000313" key="2">
    <source>
        <dbReference type="EMBL" id="UWX06253.1"/>
    </source>
</evidence>
<dbReference type="Proteomes" id="UP001058120">
    <property type="component" value="Chromosome"/>
</dbReference>
<accession>A0ABY5Y2K9</accession>
<evidence type="ECO:0000313" key="3">
    <source>
        <dbReference type="Proteomes" id="UP001058120"/>
    </source>
</evidence>
<dbReference type="Gene3D" id="3.30.70.20">
    <property type="match status" value="1"/>
</dbReference>
<feature type="domain" description="4Fe-4S ferredoxin-type" evidence="1">
    <location>
        <begin position="34"/>
        <end position="63"/>
    </location>
</feature>
<dbReference type="SUPFAM" id="SSF54862">
    <property type="entry name" value="4Fe-4S ferredoxins"/>
    <property type="match status" value="1"/>
</dbReference>
<dbReference type="EMBL" id="CP065938">
    <property type="protein sequence ID" value="UWX06253.1"/>
    <property type="molecule type" value="Genomic_DNA"/>
</dbReference>
<dbReference type="InterPro" id="IPR017896">
    <property type="entry name" value="4Fe4S_Fe-S-bd"/>
</dbReference>
<dbReference type="Pfam" id="PF14697">
    <property type="entry name" value="Fer4_21"/>
    <property type="match status" value="1"/>
</dbReference>
<organism evidence="2 3">
    <name type="scientific">Taurinivorans muris</name>
    <dbReference type="NCBI Taxonomy" id="2787751"/>
    <lineage>
        <taxon>Bacteria</taxon>
        <taxon>Pseudomonadati</taxon>
        <taxon>Thermodesulfobacteriota</taxon>
        <taxon>Desulfovibrionia</taxon>
        <taxon>Desulfovibrionales</taxon>
        <taxon>Desulfovibrionaceae</taxon>
        <taxon>Taurinivorans</taxon>
    </lineage>
</organism>